<evidence type="ECO:0000259" key="7">
    <source>
        <dbReference type="Pfam" id="PF03151"/>
    </source>
</evidence>
<gene>
    <name evidence="8" type="ORF">DAKH74_015680</name>
</gene>
<feature type="transmembrane region" description="Helical" evidence="5">
    <location>
        <begin position="254"/>
        <end position="273"/>
    </location>
</feature>
<evidence type="ECO:0000256" key="6">
    <source>
        <dbReference type="SAM" id="SignalP"/>
    </source>
</evidence>
<dbReference type="Pfam" id="PF03151">
    <property type="entry name" value="TPT"/>
    <property type="match status" value="1"/>
</dbReference>
<reference evidence="8 9" key="1">
    <citation type="journal article" date="2023" name="Elife">
        <title>Identification of key yeast species and microbe-microbe interactions impacting larval growth of Drosophila in the wild.</title>
        <authorList>
            <person name="Mure A."/>
            <person name="Sugiura Y."/>
            <person name="Maeda R."/>
            <person name="Honda K."/>
            <person name="Sakurai N."/>
            <person name="Takahashi Y."/>
            <person name="Watada M."/>
            <person name="Katoh T."/>
            <person name="Gotoh A."/>
            <person name="Gotoh Y."/>
            <person name="Taniguchi I."/>
            <person name="Nakamura K."/>
            <person name="Hayashi T."/>
            <person name="Katayama T."/>
            <person name="Uemura T."/>
            <person name="Hattori Y."/>
        </authorList>
    </citation>
    <scope>NUCLEOTIDE SEQUENCE [LARGE SCALE GENOMIC DNA]</scope>
    <source>
        <strain evidence="8 9">KH-74</strain>
    </source>
</reference>
<feature type="transmembrane region" description="Helical" evidence="5">
    <location>
        <begin position="156"/>
        <end position="175"/>
    </location>
</feature>
<accession>A0AAV5RW57</accession>
<dbReference type="InterPro" id="IPR050186">
    <property type="entry name" value="TPT_transporter"/>
</dbReference>
<keyword evidence="2 5" id="KW-0812">Transmembrane</keyword>
<feature type="chain" id="PRO_5043540242" description="Sugar phosphate transporter domain-containing protein" evidence="6">
    <location>
        <begin position="18"/>
        <end position="381"/>
    </location>
</feature>
<comment type="subcellular location">
    <subcellularLocation>
        <location evidence="1">Membrane</location>
        <topology evidence="1">Multi-pass membrane protein</topology>
    </subcellularLocation>
</comment>
<name>A0AAV5RW57_MAUHU</name>
<feature type="transmembrane region" description="Helical" evidence="5">
    <location>
        <begin position="293"/>
        <end position="318"/>
    </location>
</feature>
<dbReference type="AlphaFoldDB" id="A0AAV5RW57"/>
<keyword evidence="6" id="KW-0732">Signal</keyword>
<evidence type="ECO:0000256" key="3">
    <source>
        <dbReference type="ARBA" id="ARBA00022989"/>
    </source>
</evidence>
<comment type="caution">
    <text evidence="8">The sequence shown here is derived from an EMBL/GenBank/DDBJ whole genome shotgun (WGS) entry which is preliminary data.</text>
</comment>
<evidence type="ECO:0000256" key="4">
    <source>
        <dbReference type="ARBA" id="ARBA00023136"/>
    </source>
</evidence>
<evidence type="ECO:0000256" key="1">
    <source>
        <dbReference type="ARBA" id="ARBA00004141"/>
    </source>
</evidence>
<feature type="transmembrane region" description="Helical" evidence="5">
    <location>
        <begin position="39"/>
        <end position="56"/>
    </location>
</feature>
<protein>
    <recommendedName>
        <fullName evidence="7">Sugar phosphate transporter domain-containing protein</fullName>
    </recommendedName>
</protein>
<keyword evidence="9" id="KW-1185">Reference proteome</keyword>
<dbReference type="Proteomes" id="UP001377567">
    <property type="component" value="Unassembled WGS sequence"/>
</dbReference>
<keyword evidence="4 5" id="KW-0472">Membrane</keyword>
<feature type="domain" description="Sugar phosphate transporter" evidence="7">
    <location>
        <begin position="2"/>
        <end position="366"/>
    </location>
</feature>
<sequence length="381" mass="42384">MHIVVLCLCWYTISSIGSRVTKQILTECPLPLFLGEFQFIYTAMLAVLSCALAYHYPVVYNTFPAGTFPGYHAHRGEKVAFTGHQGRSKLAPLIVQPSKRIITTVLPLGLFQFAGKYFGHKATSLVPVSTVASIKTLSPVFILVIQKALRMSTLPVTLTLWLSLMSIVGGVWIIVNEDSNNRKPGKNATSGNYSSRGIICAIISMFIFVAQNIHGKKIFTFKPDANGSDSGKEGTPLPYYRNEKQSVKYDKLTLMIYISSVGFCLSLGWFTFLELPIVYDYLTGGGQYFVIHSIPYTLFLINGTFHFIQAMIAFHLLGEVSTLTYSIANLMKRIAIISVSWVFAGVSVSFLQIFALLLNAFGLFLYEQCNNKSKTKKLRPE</sequence>
<dbReference type="InterPro" id="IPR004853">
    <property type="entry name" value="Sugar_P_trans_dom"/>
</dbReference>
<evidence type="ECO:0000313" key="8">
    <source>
        <dbReference type="EMBL" id="GMM54952.1"/>
    </source>
</evidence>
<evidence type="ECO:0000256" key="5">
    <source>
        <dbReference type="SAM" id="Phobius"/>
    </source>
</evidence>
<keyword evidence="3 5" id="KW-1133">Transmembrane helix</keyword>
<evidence type="ECO:0000256" key="2">
    <source>
        <dbReference type="ARBA" id="ARBA00022692"/>
    </source>
</evidence>
<dbReference type="GO" id="GO:0016020">
    <property type="term" value="C:membrane"/>
    <property type="evidence" value="ECO:0007669"/>
    <property type="project" value="UniProtKB-SubCell"/>
</dbReference>
<proteinExistence type="predicted"/>
<dbReference type="PANTHER" id="PTHR11132">
    <property type="entry name" value="SOLUTE CARRIER FAMILY 35"/>
    <property type="match status" value="1"/>
</dbReference>
<feature type="signal peptide" evidence="6">
    <location>
        <begin position="1"/>
        <end position="17"/>
    </location>
</feature>
<feature type="transmembrane region" description="Helical" evidence="5">
    <location>
        <begin position="125"/>
        <end position="144"/>
    </location>
</feature>
<organism evidence="8 9">
    <name type="scientific">Maudiozyma humilis</name>
    <name type="common">Sour dough yeast</name>
    <name type="synonym">Kazachstania humilis</name>
    <dbReference type="NCBI Taxonomy" id="51915"/>
    <lineage>
        <taxon>Eukaryota</taxon>
        <taxon>Fungi</taxon>
        <taxon>Dikarya</taxon>
        <taxon>Ascomycota</taxon>
        <taxon>Saccharomycotina</taxon>
        <taxon>Saccharomycetes</taxon>
        <taxon>Saccharomycetales</taxon>
        <taxon>Saccharomycetaceae</taxon>
        <taxon>Maudiozyma</taxon>
    </lineage>
</organism>
<feature type="transmembrane region" description="Helical" evidence="5">
    <location>
        <begin position="339"/>
        <end position="366"/>
    </location>
</feature>
<feature type="transmembrane region" description="Helical" evidence="5">
    <location>
        <begin position="195"/>
        <end position="213"/>
    </location>
</feature>
<evidence type="ECO:0000313" key="9">
    <source>
        <dbReference type="Proteomes" id="UP001377567"/>
    </source>
</evidence>
<dbReference type="EMBL" id="BTGD01000003">
    <property type="protein sequence ID" value="GMM54952.1"/>
    <property type="molecule type" value="Genomic_DNA"/>
</dbReference>